<dbReference type="Proteomes" id="UP000053558">
    <property type="component" value="Unassembled WGS sequence"/>
</dbReference>
<dbReference type="KEGG" id="cput:CONPUDRAFT_59041"/>
<name>A0A5M3MIQ2_CONPW</name>
<organism evidence="1 2">
    <name type="scientific">Coniophora puteana (strain RWD-64-598)</name>
    <name type="common">Brown rot fungus</name>
    <dbReference type="NCBI Taxonomy" id="741705"/>
    <lineage>
        <taxon>Eukaryota</taxon>
        <taxon>Fungi</taxon>
        <taxon>Dikarya</taxon>
        <taxon>Basidiomycota</taxon>
        <taxon>Agaricomycotina</taxon>
        <taxon>Agaricomycetes</taxon>
        <taxon>Agaricomycetidae</taxon>
        <taxon>Boletales</taxon>
        <taxon>Coniophorineae</taxon>
        <taxon>Coniophoraceae</taxon>
        <taxon>Coniophora</taxon>
    </lineage>
</organism>
<dbReference type="AlphaFoldDB" id="A0A5M3MIQ2"/>
<protein>
    <submittedName>
        <fullName evidence="1">Uncharacterized protein</fullName>
    </submittedName>
</protein>
<dbReference type="EMBL" id="JH711581">
    <property type="protein sequence ID" value="EIW79129.1"/>
    <property type="molecule type" value="Genomic_DNA"/>
</dbReference>
<reference evidence="2" key="1">
    <citation type="journal article" date="2012" name="Science">
        <title>The Paleozoic origin of enzymatic lignin decomposition reconstructed from 31 fungal genomes.</title>
        <authorList>
            <person name="Floudas D."/>
            <person name="Binder M."/>
            <person name="Riley R."/>
            <person name="Barry K."/>
            <person name="Blanchette R.A."/>
            <person name="Henrissat B."/>
            <person name="Martinez A.T."/>
            <person name="Otillar R."/>
            <person name="Spatafora J.W."/>
            <person name="Yadav J.S."/>
            <person name="Aerts A."/>
            <person name="Benoit I."/>
            <person name="Boyd A."/>
            <person name="Carlson A."/>
            <person name="Copeland A."/>
            <person name="Coutinho P.M."/>
            <person name="de Vries R.P."/>
            <person name="Ferreira P."/>
            <person name="Findley K."/>
            <person name="Foster B."/>
            <person name="Gaskell J."/>
            <person name="Glotzer D."/>
            <person name="Gorecki P."/>
            <person name="Heitman J."/>
            <person name="Hesse C."/>
            <person name="Hori C."/>
            <person name="Igarashi K."/>
            <person name="Jurgens J.A."/>
            <person name="Kallen N."/>
            <person name="Kersten P."/>
            <person name="Kohler A."/>
            <person name="Kuees U."/>
            <person name="Kumar T.K.A."/>
            <person name="Kuo A."/>
            <person name="LaButti K."/>
            <person name="Larrondo L.F."/>
            <person name="Lindquist E."/>
            <person name="Ling A."/>
            <person name="Lombard V."/>
            <person name="Lucas S."/>
            <person name="Lundell T."/>
            <person name="Martin R."/>
            <person name="McLaughlin D.J."/>
            <person name="Morgenstern I."/>
            <person name="Morin E."/>
            <person name="Murat C."/>
            <person name="Nagy L.G."/>
            <person name="Nolan M."/>
            <person name="Ohm R.A."/>
            <person name="Patyshakuliyeva A."/>
            <person name="Rokas A."/>
            <person name="Ruiz-Duenas F.J."/>
            <person name="Sabat G."/>
            <person name="Salamov A."/>
            <person name="Samejima M."/>
            <person name="Schmutz J."/>
            <person name="Slot J.C."/>
            <person name="St John F."/>
            <person name="Stenlid J."/>
            <person name="Sun H."/>
            <person name="Sun S."/>
            <person name="Syed K."/>
            <person name="Tsang A."/>
            <person name="Wiebenga A."/>
            <person name="Young D."/>
            <person name="Pisabarro A."/>
            <person name="Eastwood D.C."/>
            <person name="Martin F."/>
            <person name="Cullen D."/>
            <person name="Grigoriev I.V."/>
            <person name="Hibbett D.S."/>
        </authorList>
    </citation>
    <scope>NUCLEOTIDE SEQUENCE [LARGE SCALE GENOMIC DNA]</scope>
    <source>
        <strain evidence="2">RWD-64-598 SS2</strain>
    </source>
</reference>
<evidence type="ECO:0000313" key="1">
    <source>
        <dbReference type="EMBL" id="EIW79129.1"/>
    </source>
</evidence>
<comment type="caution">
    <text evidence="1">The sequence shown here is derived from an EMBL/GenBank/DDBJ whole genome shotgun (WGS) entry which is preliminary data.</text>
</comment>
<sequence>CPKCHEPQYHDWRKTRGKKKITRCMLTMMAIGQTIQAMKQHPDMAEKLLYRARATKELF</sequence>
<keyword evidence="2" id="KW-1185">Reference proteome</keyword>
<dbReference type="GeneID" id="19208002"/>
<feature type="non-terminal residue" evidence="1">
    <location>
        <position position="1"/>
    </location>
</feature>
<evidence type="ECO:0000313" key="2">
    <source>
        <dbReference type="Proteomes" id="UP000053558"/>
    </source>
</evidence>
<gene>
    <name evidence="1" type="ORF">CONPUDRAFT_59041</name>
</gene>
<dbReference type="RefSeq" id="XP_007770416.1">
    <property type="nucleotide sequence ID" value="XM_007772226.1"/>
</dbReference>
<proteinExistence type="predicted"/>
<accession>A0A5M3MIQ2</accession>